<feature type="chain" id="PRO_5012709521" description="Lipoprotein" evidence="1">
    <location>
        <begin position="22"/>
        <end position="132"/>
    </location>
</feature>
<evidence type="ECO:0000313" key="2">
    <source>
        <dbReference type="EMBL" id="SMB80010.1"/>
    </source>
</evidence>
<dbReference type="OrthoDB" id="882789at2"/>
<dbReference type="PROSITE" id="PS51257">
    <property type="entry name" value="PROKAR_LIPOPROTEIN"/>
    <property type="match status" value="1"/>
</dbReference>
<dbReference type="InterPro" id="IPR038468">
    <property type="entry name" value="MmpS_C"/>
</dbReference>
<dbReference type="AlphaFoldDB" id="A0A1W1UG18"/>
<proteinExistence type="predicted"/>
<evidence type="ECO:0008006" key="4">
    <source>
        <dbReference type="Google" id="ProtNLM"/>
    </source>
</evidence>
<accession>A0A1W1UG18</accession>
<feature type="signal peptide" evidence="1">
    <location>
        <begin position="1"/>
        <end position="21"/>
    </location>
</feature>
<dbReference type="Gene3D" id="2.60.40.2880">
    <property type="entry name" value="MmpS1-5, C-terminal soluble domain"/>
    <property type="match status" value="1"/>
</dbReference>
<reference evidence="2 3" key="1">
    <citation type="submission" date="2017-04" db="EMBL/GenBank/DDBJ databases">
        <authorList>
            <person name="Afonso C.L."/>
            <person name="Miller P.J."/>
            <person name="Scott M.A."/>
            <person name="Spackman E."/>
            <person name="Goraichik I."/>
            <person name="Dimitrov K.M."/>
            <person name="Suarez D.L."/>
            <person name="Swayne D.E."/>
        </authorList>
    </citation>
    <scope>NUCLEOTIDE SEQUENCE [LARGE SCALE GENOMIC DNA]</scope>
    <source>
        <strain evidence="2 3">DSM 11622</strain>
    </source>
</reference>
<protein>
    <recommendedName>
        <fullName evidence="4">Lipoprotein</fullName>
    </recommendedName>
</protein>
<dbReference type="Proteomes" id="UP000192266">
    <property type="component" value="Unassembled WGS sequence"/>
</dbReference>
<keyword evidence="1" id="KW-0732">Signal</keyword>
<gene>
    <name evidence="2" type="ORF">SAMN00120144_3876</name>
</gene>
<dbReference type="EMBL" id="FWWW01000019">
    <property type="protein sequence ID" value="SMB80010.1"/>
    <property type="molecule type" value="Genomic_DNA"/>
</dbReference>
<sequence length="132" mass="13926">MKRLAYLFLSCATLVATSCSKDDDNGVTPVGPKDYTVEYRVSSTSNLVSDYISYTNATGGTTTLNNVTLPVSYTFTRNMKQGDSSTLLASIPAGSTASSNITVSILLDGKEVKKETGTGDRAQAVPGWVIGQ</sequence>
<evidence type="ECO:0000256" key="1">
    <source>
        <dbReference type="SAM" id="SignalP"/>
    </source>
</evidence>
<dbReference type="RefSeq" id="WP_084443183.1">
    <property type="nucleotide sequence ID" value="NZ_FWWW01000019.1"/>
</dbReference>
<name>A0A1W1UG18_9BACT</name>
<organism evidence="2 3">
    <name type="scientific">Hymenobacter roseosalivarius DSM 11622</name>
    <dbReference type="NCBI Taxonomy" id="645990"/>
    <lineage>
        <taxon>Bacteria</taxon>
        <taxon>Pseudomonadati</taxon>
        <taxon>Bacteroidota</taxon>
        <taxon>Cytophagia</taxon>
        <taxon>Cytophagales</taxon>
        <taxon>Hymenobacteraceae</taxon>
        <taxon>Hymenobacter</taxon>
    </lineage>
</organism>
<evidence type="ECO:0000313" key="3">
    <source>
        <dbReference type="Proteomes" id="UP000192266"/>
    </source>
</evidence>
<keyword evidence="3" id="KW-1185">Reference proteome</keyword>